<dbReference type="GO" id="GO:0016787">
    <property type="term" value="F:hydrolase activity"/>
    <property type="evidence" value="ECO:0007669"/>
    <property type="project" value="UniProtKB-KW"/>
</dbReference>
<evidence type="ECO:0000313" key="1">
    <source>
        <dbReference type="EMBL" id="CAB4138545.1"/>
    </source>
</evidence>
<name>A0A6J5LVS2_9CAUD</name>
<dbReference type="EMBL" id="LR796345">
    <property type="protein sequence ID" value="CAB4138545.1"/>
    <property type="molecule type" value="Genomic_DNA"/>
</dbReference>
<organism evidence="1">
    <name type="scientific">uncultured Caudovirales phage</name>
    <dbReference type="NCBI Taxonomy" id="2100421"/>
    <lineage>
        <taxon>Viruses</taxon>
        <taxon>Duplodnaviria</taxon>
        <taxon>Heunggongvirae</taxon>
        <taxon>Uroviricota</taxon>
        <taxon>Caudoviricetes</taxon>
        <taxon>Peduoviridae</taxon>
        <taxon>Maltschvirus</taxon>
        <taxon>Maltschvirus maltsch</taxon>
    </lineage>
</organism>
<protein>
    <submittedName>
        <fullName evidence="1">COG4186 Predicted phosphoesterase or phosphohydrolase</fullName>
    </submittedName>
</protein>
<dbReference type="InterPro" id="IPR029052">
    <property type="entry name" value="Metallo-depent_PP-like"/>
</dbReference>
<dbReference type="SUPFAM" id="SSF56300">
    <property type="entry name" value="Metallo-dependent phosphatases"/>
    <property type="match status" value="1"/>
</dbReference>
<gene>
    <name evidence="1" type="ORF">UFOVP331_105</name>
</gene>
<reference evidence="1" key="1">
    <citation type="submission" date="2020-04" db="EMBL/GenBank/DDBJ databases">
        <authorList>
            <person name="Chiriac C."/>
            <person name="Salcher M."/>
            <person name="Ghai R."/>
            <person name="Kavagutti S V."/>
        </authorList>
    </citation>
    <scope>NUCLEOTIDE SEQUENCE</scope>
</reference>
<sequence length="154" mass="17805">MSNVYVFSDPHFHHRNMAIRRGFENEIEMNDHIIKMYNSVVNKRDTCIILGDITMEKANYDILNCLNGIKHIVLGNHDEGQHTKILQQYVNKICGMLNYKGFILTHCPIHPSQLDFRYSKNIHGHVHADSLDDPRYINVSAEVINYTPVLLSSL</sequence>
<proteinExistence type="predicted"/>
<dbReference type="Gene3D" id="3.60.21.10">
    <property type="match status" value="1"/>
</dbReference>
<accession>A0A6J5LVS2</accession>
<keyword evidence="1" id="KW-0378">Hydrolase</keyword>